<dbReference type="SMART" id="SM00275">
    <property type="entry name" value="G_alpha"/>
    <property type="match status" value="1"/>
</dbReference>
<dbReference type="SUPFAM" id="SSF52540">
    <property type="entry name" value="P-loop containing nucleoside triphosphate hydrolases"/>
    <property type="match status" value="1"/>
</dbReference>
<evidence type="ECO:0000256" key="1">
    <source>
        <dbReference type="ARBA" id="ARBA00007976"/>
    </source>
</evidence>
<protein>
    <submittedName>
        <fullName evidence="14">Guanine nucleotide binding protein, alpha subunit</fullName>
    </submittedName>
</protein>
<feature type="compositionally biased region" description="Basic and acidic residues" evidence="13">
    <location>
        <begin position="15"/>
        <end position="26"/>
    </location>
</feature>
<dbReference type="InterPro" id="IPR011025">
    <property type="entry name" value="GproteinA_insert"/>
</dbReference>
<evidence type="ECO:0000313" key="14">
    <source>
        <dbReference type="EMBL" id="KAK4108463.1"/>
    </source>
</evidence>
<dbReference type="FunFam" id="1.10.400.10:FF:000007">
    <property type="entry name" value="Guanine nucleotide-binding protein subunit alpha"/>
    <property type="match status" value="1"/>
</dbReference>
<feature type="binding site" evidence="11">
    <location>
        <position position="330"/>
    </location>
    <ligand>
        <name>GTP</name>
        <dbReference type="ChEBI" id="CHEBI:37565"/>
    </ligand>
</feature>
<dbReference type="GO" id="GO:0001664">
    <property type="term" value="F:G protein-coupled receptor binding"/>
    <property type="evidence" value="ECO:0007669"/>
    <property type="project" value="InterPro"/>
</dbReference>
<gene>
    <name evidence="14" type="ORF">N656DRAFT_430542</name>
</gene>
<dbReference type="Gene3D" id="3.40.50.300">
    <property type="entry name" value="P-loop containing nucleotide triphosphate hydrolases"/>
    <property type="match status" value="1"/>
</dbReference>
<dbReference type="GO" id="GO:0007189">
    <property type="term" value="P:adenylate cyclase-activating G protein-coupled receptor signaling pathway"/>
    <property type="evidence" value="ECO:0007669"/>
    <property type="project" value="TreeGrafter"/>
</dbReference>
<feature type="binding site" evidence="12">
    <location>
        <position position="187"/>
    </location>
    <ligand>
        <name>Mg(2+)</name>
        <dbReference type="ChEBI" id="CHEBI:18420"/>
    </ligand>
</feature>
<dbReference type="Gene3D" id="1.10.400.10">
    <property type="entry name" value="GI Alpha 1, domain 2-like"/>
    <property type="match status" value="1"/>
</dbReference>
<dbReference type="CDD" id="cd00066">
    <property type="entry name" value="G-alpha"/>
    <property type="match status" value="1"/>
</dbReference>
<dbReference type="GO" id="GO:0005525">
    <property type="term" value="F:GTP binding"/>
    <property type="evidence" value="ECO:0007669"/>
    <property type="project" value="UniProtKB-KW"/>
</dbReference>
<organism evidence="14 15">
    <name type="scientific">Canariomyces notabilis</name>
    <dbReference type="NCBI Taxonomy" id="2074819"/>
    <lineage>
        <taxon>Eukaryota</taxon>
        <taxon>Fungi</taxon>
        <taxon>Dikarya</taxon>
        <taxon>Ascomycota</taxon>
        <taxon>Pezizomycotina</taxon>
        <taxon>Sordariomycetes</taxon>
        <taxon>Sordariomycetidae</taxon>
        <taxon>Sordariales</taxon>
        <taxon>Chaetomiaceae</taxon>
        <taxon>Canariomyces</taxon>
    </lineage>
</organism>
<dbReference type="InterPro" id="IPR001019">
    <property type="entry name" value="Gprotein_alpha_su"/>
</dbReference>
<keyword evidence="8" id="KW-0564">Palmitate</keyword>
<evidence type="ECO:0000256" key="9">
    <source>
        <dbReference type="ARBA" id="ARBA00023224"/>
    </source>
</evidence>
<comment type="similarity">
    <text evidence="1">Belongs to the G-alpha family. G(q) subfamily.</text>
</comment>
<dbReference type="PRINTS" id="PR01241">
    <property type="entry name" value="GPROTEINAFNG"/>
</dbReference>
<dbReference type="PROSITE" id="PS51882">
    <property type="entry name" value="G_ALPHA"/>
    <property type="match status" value="1"/>
</dbReference>
<dbReference type="PANTHER" id="PTHR10218">
    <property type="entry name" value="GTP-BINDING PROTEIN ALPHA SUBUNIT"/>
    <property type="match status" value="1"/>
</dbReference>
<comment type="subunit">
    <text evidence="2">G proteins are composed of 3 units; alpha, beta and gamma. The alpha chain contains the guanine nucleotide binding site.</text>
</comment>
<dbReference type="GO" id="GO:0005834">
    <property type="term" value="C:heterotrimeric G-protein complex"/>
    <property type="evidence" value="ECO:0007669"/>
    <property type="project" value="InterPro"/>
</dbReference>
<dbReference type="FunFam" id="3.40.50.300:FF:000181">
    <property type="entry name" value="Guanine nucleotide-binding protein subunit alpha"/>
    <property type="match status" value="1"/>
</dbReference>
<accession>A0AAN6T8A0</accession>
<dbReference type="SUPFAM" id="SSF47895">
    <property type="entry name" value="Transducin (alpha subunit), insertion domain"/>
    <property type="match status" value="1"/>
</dbReference>
<evidence type="ECO:0000256" key="10">
    <source>
        <dbReference type="ARBA" id="ARBA00023288"/>
    </source>
</evidence>
<keyword evidence="6 12" id="KW-0460">Magnesium</keyword>
<evidence type="ECO:0000256" key="3">
    <source>
        <dbReference type="ARBA" id="ARBA00022707"/>
    </source>
</evidence>
<evidence type="ECO:0000256" key="2">
    <source>
        <dbReference type="ARBA" id="ARBA00011356"/>
    </source>
</evidence>
<feature type="binding site" evidence="11">
    <location>
        <begin position="181"/>
        <end position="187"/>
    </location>
    <ligand>
        <name>GTP</name>
        <dbReference type="ChEBI" id="CHEBI:37565"/>
    </ligand>
</feature>
<keyword evidence="5 11" id="KW-0547">Nucleotide-binding</keyword>
<keyword evidence="7 11" id="KW-0342">GTP-binding</keyword>
<dbReference type="GO" id="GO:0031683">
    <property type="term" value="F:G-protein beta/gamma-subunit complex binding"/>
    <property type="evidence" value="ECO:0007669"/>
    <property type="project" value="InterPro"/>
</dbReference>
<feature type="binding site" evidence="11">
    <location>
        <begin position="275"/>
        <end position="278"/>
    </location>
    <ligand>
        <name>GTP</name>
        <dbReference type="ChEBI" id="CHEBI:37565"/>
    </ligand>
</feature>
<dbReference type="PANTHER" id="PTHR10218:SF369">
    <property type="entry name" value="GUANINE NUCLEOTIDE-BINDING PROTEIN ALPHA-2 SUBUNIT"/>
    <property type="match status" value="1"/>
</dbReference>
<evidence type="ECO:0000256" key="7">
    <source>
        <dbReference type="ARBA" id="ARBA00023134"/>
    </source>
</evidence>
<keyword evidence="4 12" id="KW-0479">Metal-binding</keyword>
<evidence type="ECO:0000256" key="12">
    <source>
        <dbReference type="PIRSR" id="PIRSR601019-2"/>
    </source>
</evidence>
<proteinExistence type="inferred from homology"/>
<dbReference type="InterPro" id="IPR027417">
    <property type="entry name" value="P-loop_NTPase"/>
</dbReference>
<dbReference type="PRINTS" id="PR00318">
    <property type="entry name" value="GPROTEINA"/>
</dbReference>
<evidence type="ECO:0000256" key="8">
    <source>
        <dbReference type="ARBA" id="ARBA00023139"/>
    </source>
</evidence>
<keyword evidence="15" id="KW-1185">Reference proteome</keyword>
<sequence>MVAMGTCMSTSGEESEQRKRSNKIDRELEEDSRKLRRECKILLLGSGESGKSTIVKQMKIIHLKGYSPEELASYRPTVYKNLLECAKAVVGAMRQFEIDPVLDENRAYCDFIYDYSLDTNPHAKIDPKVGVAAQSIWNDPAKERLMERQTEFYLMDSAEYFFQEAMRIVAPNYLPVEMDVLRARTKTTGIYETRFKMGALSIHMFDVGGQRSERKKWIHCFENVTSIIFCVALSEYDQVLLEESSQNRMMESLLLFDSVVNSRWFMRTSIILFLNKVDIFKQKLGRSPLGNYFPDYSGGNDVNKAAKYLLWRFNQVNRAHLNLYPHLTQATDTSNIRLVFAAVKETILNNALKDSGIL</sequence>
<dbReference type="RefSeq" id="XP_064666033.1">
    <property type="nucleotide sequence ID" value="XM_064809626.1"/>
</dbReference>
<dbReference type="Proteomes" id="UP001302812">
    <property type="component" value="Unassembled WGS sequence"/>
</dbReference>
<feature type="binding site" evidence="11">
    <location>
        <begin position="156"/>
        <end position="157"/>
    </location>
    <ligand>
        <name>GTP</name>
        <dbReference type="ChEBI" id="CHEBI:37565"/>
    </ligand>
</feature>
<feature type="binding site" evidence="11">
    <location>
        <begin position="48"/>
        <end position="53"/>
    </location>
    <ligand>
        <name>GTP</name>
        <dbReference type="ChEBI" id="CHEBI:37565"/>
    </ligand>
</feature>
<keyword evidence="3" id="KW-0519">Myristate</keyword>
<dbReference type="GO" id="GO:0032502">
    <property type="term" value="P:developmental process"/>
    <property type="evidence" value="ECO:0007669"/>
    <property type="project" value="UniProtKB-ARBA"/>
</dbReference>
<dbReference type="GO" id="GO:0010255">
    <property type="term" value="P:glucose mediated signaling pathway"/>
    <property type="evidence" value="ECO:0007669"/>
    <property type="project" value="UniProtKB-ARBA"/>
</dbReference>
<feature type="binding site" evidence="11">
    <location>
        <begin position="206"/>
        <end position="210"/>
    </location>
    <ligand>
        <name>GTP</name>
        <dbReference type="ChEBI" id="CHEBI:37565"/>
    </ligand>
</feature>
<evidence type="ECO:0000256" key="5">
    <source>
        <dbReference type="ARBA" id="ARBA00022741"/>
    </source>
</evidence>
<dbReference type="GO" id="GO:0005737">
    <property type="term" value="C:cytoplasm"/>
    <property type="evidence" value="ECO:0007669"/>
    <property type="project" value="TreeGrafter"/>
</dbReference>
<evidence type="ECO:0000256" key="6">
    <source>
        <dbReference type="ARBA" id="ARBA00022842"/>
    </source>
</evidence>
<dbReference type="GeneID" id="89933750"/>
<dbReference type="EMBL" id="MU853363">
    <property type="protein sequence ID" value="KAK4108463.1"/>
    <property type="molecule type" value="Genomic_DNA"/>
</dbReference>
<reference evidence="14" key="1">
    <citation type="journal article" date="2023" name="Mol. Phylogenet. Evol.">
        <title>Genome-scale phylogeny and comparative genomics of the fungal order Sordariales.</title>
        <authorList>
            <person name="Hensen N."/>
            <person name="Bonometti L."/>
            <person name="Westerberg I."/>
            <person name="Brannstrom I.O."/>
            <person name="Guillou S."/>
            <person name="Cros-Aarteil S."/>
            <person name="Calhoun S."/>
            <person name="Haridas S."/>
            <person name="Kuo A."/>
            <person name="Mondo S."/>
            <person name="Pangilinan J."/>
            <person name="Riley R."/>
            <person name="LaButti K."/>
            <person name="Andreopoulos B."/>
            <person name="Lipzen A."/>
            <person name="Chen C."/>
            <person name="Yan M."/>
            <person name="Daum C."/>
            <person name="Ng V."/>
            <person name="Clum A."/>
            <person name="Steindorff A."/>
            <person name="Ohm R.A."/>
            <person name="Martin F."/>
            <person name="Silar P."/>
            <person name="Natvig D.O."/>
            <person name="Lalanne C."/>
            <person name="Gautier V."/>
            <person name="Ament-Velasquez S.L."/>
            <person name="Kruys A."/>
            <person name="Hutchinson M.I."/>
            <person name="Powell A.J."/>
            <person name="Barry K."/>
            <person name="Miller A.N."/>
            <person name="Grigoriev I.V."/>
            <person name="Debuchy R."/>
            <person name="Gladieux P."/>
            <person name="Hiltunen Thoren M."/>
            <person name="Johannesson H."/>
        </authorList>
    </citation>
    <scope>NUCLEOTIDE SEQUENCE</scope>
    <source>
        <strain evidence="14">CBS 508.74</strain>
    </source>
</reference>
<reference evidence="14" key="2">
    <citation type="submission" date="2023-05" db="EMBL/GenBank/DDBJ databases">
        <authorList>
            <consortium name="Lawrence Berkeley National Laboratory"/>
            <person name="Steindorff A."/>
            <person name="Hensen N."/>
            <person name="Bonometti L."/>
            <person name="Westerberg I."/>
            <person name="Brannstrom I.O."/>
            <person name="Guillou S."/>
            <person name="Cros-Aarteil S."/>
            <person name="Calhoun S."/>
            <person name="Haridas S."/>
            <person name="Kuo A."/>
            <person name="Mondo S."/>
            <person name="Pangilinan J."/>
            <person name="Riley R."/>
            <person name="Labutti K."/>
            <person name="Andreopoulos B."/>
            <person name="Lipzen A."/>
            <person name="Chen C."/>
            <person name="Yanf M."/>
            <person name="Daum C."/>
            <person name="Ng V."/>
            <person name="Clum A."/>
            <person name="Ohm R."/>
            <person name="Martin F."/>
            <person name="Silar P."/>
            <person name="Natvig D."/>
            <person name="Lalanne C."/>
            <person name="Gautier V."/>
            <person name="Ament-Velasquez S.L."/>
            <person name="Kruys A."/>
            <person name="Hutchinson M.I."/>
            <person name="Powell A.J."/>
            <person name="Barry K."/>
            <person name="Miller A.N."/>
            <person name="Grigoriev I.V."/>
            <person name="Debuchy R."/>
            <person name="Gladieux P."/>
            <person name="Thoren M.H."/>
            <person name="Johannesson H."/>
        </authorList>
    </citation>
    <scope>NUCLEOTIDE SEQUENCE</scope>
    <source>
        <strain evidence="14">CBS 508.74</strain>
    </source>
</reference>
<evidence type="ECO:0000256" key="13">
    <source>
        <dbReference type="SAM" id="MobiDB-lite"/>
    </source>
</evidence>
<dbReference type="Pfam" id="PF00503">
    <property type="entry name" value="G-alpha"/>
    <property type="match status" value="1"/>
</dbReference>
<dbReference type="GO" id="GO:0003924">
    <property type="term" value="F:GTPase activity"/>
    <property type="evidence" value="ECO:0007669"/>
    <property type="project" value="InterPro"/>
</dbReference>
<keyword evidence="10" id="KW-0449">Lipoprotein</keyword>
<feature type="region of interest" description="Disordered" evidence="13">
    <location>
        <begin position="1"/>
        <end position="29"/>
    </location>
</feature>
<evidence type="ECO:0000313" key="15">
    <source>
        <dbReference type="Proteomes" id="UP001302812"/>
    </source>
</evidence>
<keyword evidence="9" id="KW-0807">Transducer</keyword>
<evidence type="ECO:0000256" key="4">
    <source>
        <dbReference type="ARBA" id="ARBA00022723"/>
    </source>
</evidence>
<evidence type="ECO:0000256" key="11">
    <source>
        <dbReference type="PIRSR" id="PIRSR601019-1"/>
    </source>
</evidence>
<comment type="caution">
    <text evidence="14">The sequence shown here is derived from an EMBL/GenBank/DDBJ whole genome shotgun (WGS) entry which is preliminary data.</text>
</comment>
<dbReference type="GO" id="GO:0046872">
    <property type="term" value="F:metal ion binding"/>
    <property type="evidence" value="ECO:0007669"/>
    <property type="project" value="UniProtKB-KW"/>
</dbReference>
<dbReference type="AlphaFoldDB" id="A0AAN6T8A0"/>
<dbReference type="InterPro" id="IPR002975">
    <property type="entry name" value="Fungi_Gprotein_alpha"/>
</dbReference>
<name>A0AAN6T8A0_9PEZI</name>
<feature type="binding site" evidence="12">
    <location>
        <position position="52"/>
    </location>
    <ligand>
        <name>Mg(2+)</name>
        <dbReference type="ChEBI" id="CHEBI:18420"/>
    </ligand>
</feature>